<dbReference type="EMBL" id="JAMYJR010000041">
    <property type="protein sequence ID" value="MCO8276001.1"/>
    <property type="molecule type" value="Genomic_DNA"/>
</dbReference>
<evidence type="ECO:0000313" key="2">
    <source>
        <dbReference type="Proteomes" id="UP001523369"/>
    </source>
</evidence>
<dbReference type="Proteomes" id="UP001523369">
    <property type="component" value="Unassembled WGS sequence"/>
</dbReference>
<comment type="caution">
    <text evidence="1">The sequence shown here is derived from an EMBL/GenBank/DDBJ whole genome shotgun (WGS) entry which is preliminary data.</text>
</comment>
<evidence type="ECO:0000313" key="1">
    <source>
        <dbReference type="EMBL" id="MCO8276001.1"/>
    </source>
</evidence>
<reference evidence="1 2" key="1">
    <citation type="submission" date="2022-06" db="EMBL/GenBank/DDBJ databases">
        <title>New Species of the Genus Actinoplanes, ActinopZanes ferrugineus.</title>
        <authorList>
            <person name="Ding P."/>
        </authorList>
    </citation>
    <scope>NUCLEOTIDE SEQUENCE [LARGE SCALE GENOMIC DNA]</scope>
    <source>
        <strain evidence="1 2">TRM88003</strain>
    </source>
</reference>
<gene>
    <name evidence="1" type="ORF">M1L60_36030</name>
</gene>
<dbReference type="Gene3D" id="2.60.20.10">
    <property type="entry name" value="Crystallins"/>
    <property type="match status" value="2"/>
</dbReference>
<accession>A0ABT1DYN5</accession>
<name>A0ABT1DYN5_9ACTN</name>
<keyword evidence="2" id="KW-1185">Reference proteome</keyword>
<dbReference type="RefSeq" id="WP_253242034.1">
    <property type="nucleotide sequence ID" value="NZ_JAMYJR010000041.1"/>
</dbReference>
<sequence>MLSFVTASGAGRILRAFLGAAVLLVVLVSFTVVDSTLTAAGAAPAAAPCDPGEDPYECEYLELYGEKSYRGDPVLVPKPAADTCVDLDAPVVRATSSVYNGQDMAVLFYAGAGCTGSSYRFGSYSGARDLTTTGLADSVSVKFVTDVCDSQPFVVCLYKDAEFLGDFLAYPRQAVNACLQLPAEFQQQVSSLMNNLQDVGSTRRQDVLIFSNTNCTGNAHRQNAWTGHPDLSYTTMDNQARSIKFVIDPCRSQQICLWTDVLYDGAAQVIGFQPTNTCTTLNSAVRGQVSSIRQSLYYPDQDVLLYTGDNCTGTSKRFDAGTSISRLSEVSFDNQARSVKFLLQDP</sequence>
<protein>
    <submittedName>
        <fullName evidence="1">Peptidase inhibitor family I36 protein</fullName>
    </submittedName>
</protein>
<organism evidence="1 2">
    <name type="scientific">Paractinoplanes aksuensis</name>
    <dbReference type="NCBI Taxonomy" id="2939490"/>
    <lineage>
        <taxon>Bacteria</taxon>
        <taxon>Bacillati</taxon>
        <taxon>Actinomycetota</taxon>
        <taxon>Actinomycetes</taxon>
        <taxon>Micromonosporales</taxon>
        <taxon>Micromonosporaceae</taxon>
        <taxon>Paractinoplanes</taxon>
    </lineage>
</organism>
<proteinExistence type="predicted"/>